<evidence type="ECO:0000313" key="3">
    <source>
        <dbReference type="EMBL" id="SPF34806.1"/>
    </source>
</evidence>
<reference evidence="4" key="1">
    <citation type="submission" date="2018-02" db="EMBL/GenBank/DDBJ databases">
        <authorList>
            <person name="Hausmann B."/>
        </authorList>
    </citation>
    <scope>NUCLEOTIDE SEQUENCE [LARGE SCALE GENOMIC DNA]</scope>
    <source>
        <strain evidence="4">Peat soil MAG SbA1</strain>
    </source>
</reference>
<dbReference type="InterPro" id="IPR025139">
    <property type="entry name" value="DUF4062"/>
</dbReference>
<evidence type="ECO:0000256" key="1">
    <source>
        <dbReference type="SAM" id="MobiDB-lite"/>
    </source>
</evidence>
<protein>
    <recommendedName>
        <fullName evidence="2">DUF4062 domain-containing protein</fullName>
    </recommendedName>
</protein>
<sequence length="55" mass="6212">MDKRYQVFISSTYADLKEERQAVIKNCNRGGLHTRRHGAFPGSRPAATRIHQAGN</sequence>
<dbReference type="Pfam" id="PF13271">
    <property type="entry name" value="DUF4062"/>
    <property type="match status" value="1"/>
</dbReference>
<gene>
    <name evidence="3" type="ORF">SBA1_1340019</name>
</gene>
<feature type="domain" description="DUF4062" evidence="2">
    <location>
        <begin position="6"/>
        <end position="33"/>
    </location>
</feature>
<name>A0A2U3K587_9BACT</name>
<evidence type="ECO:0000313" key="4">
    <source>
        <dbReference type="Proteomes" id="UP000238701"/>
    </source>
</evidence>
<dbReference type="Proteomes" id="UP000238701">
    <property type="component" value="Unassembled WGS sequence"/>
</dbReference>
<evidence type="ECO:0000259" key="2">
    <source>
        <dbReference type="Pfam" id="PF13271"/>
    </source>
</evidence>
<feature type="region of interest" description="Disordered" evidence="1">
    <location>
        <begin position="34"/>
        <end position="55"/>
    </location>
</feature>
<dbReference type="AlphaFoldDB" id="A0A2U3K587"/>
<accession>A0A2U3K587</accession>
<proteinExistence type="predicted"/>
<dbReference type="EMBL" id="OMOD01000040">
    <property type="protein sequence ID" value="SPF34806.1"/>
    <property type="molecule type" value="Genomic_DNA"/>
</dbReference>
<organism evidence="3 4">
    <name type="scientific">Candidatus Sulfotelmatobacter kueseliae</name>
    <dbReference type="NCBI Taxonomy" id="2042962"/>
    <lineage>
        <taxon>Bacteria</taxon>
        <taxon>Pseudomonadati</taxon>
        <taxon>Acidobacteriota</taxon>
        <taxon>Terriglobia</taxon>
        <taxon>Terriglobales</taxon>
        <taxon>Candidatus Korobacteraceae</taxon>
        <taxon>Candidatus Sulfotelmatobacter</taxon>
    </lineage>
</organism>